<evidence type="ECO:0000256" key="1">
    <source>
        <dbReference type="SAM" id="MobiDB-lite"/>
    </source>
</evidence>
<feature type="region of interest" description="Disordered" evidence="1">
    <location>
        <begin position="195"/>
        <end position="228"/>
    </location>
</feature>
<dbReference type="EMBL" id="JBEDUW010000002">
    <property type="protein sequence ID" value="KAK9945179.1"/>
    <property type="molecule type" value="Genomic_DNA"/>
</dbReference>
<organism evidence="2 3">
    <name type="scientific">Rubus argutus</name>
    <name type="common">Southern blackberry</name>
    <dbReference type="NCBI Taxonomy" id="59490"/>
    <lineage>
        <taxon>Eukaryota</taxon>
        <taxon>Viridiplantae</taxon>
        <taxon>Streptophyta</taxon>
        <taxon>Embryophyta</taxon>
        <taxon>Tracheophyta</taxon>
        <taxon>Spermatophyta</taxon>
        <taxon>Magnoliopsida</taxon>
        <taxon>eudicotyledons</taxon>
        <taxon>Gunneridae</taxon>
        <taxon>Pentapetalae</taxon>
        <taxon>rosids</taxon>
        <taxon>fabids</taxon>
        <taxon>Rosales</taxon>
        <taxon>Rosaceae</taxon>
        <taxon>Rosoideae</taxon>
        <taxon>Rosoideae incertae sedis</taxon>
        <taxon>Rubus</taxon>
    </lineage>
</organism>
<proteinExistence type="predicted"/>
<sequence>MAGPSRMDVCYTPGSDEIWKRDQFDYLMMVDPDRGFPQGSDTSPKAPKAMSNEPKAARVTFTLPYRPCDICSMDHVGSRCSYWDCVPQGATVGPGYQVLCRGCGGDFIVAKWVCNFCGGREGQVFHKFCSVCNICGQHNTDECPIDEDTAAMHKFLKERDRQVKALVPVEPSYVPPPRPDFEPVKPSYVPHVPGLSVSLNPQGGRTLDKSDMAGPSRMDVSYPPGSDEIRKRDQIGSLMMADPDRGFPLGSDTYPEAKSNEPKAPKAMSNEPKAARVTFTLPDRPCDICSMDHADSRTCCPWLTRTTNICSWHAAVTVHRFCVSLYGSSPILNPPPAPPFPTTPAPQTTVVGISMTPASSWYPSITAAHGLERGSSTLTFQIQEFSSPILINPRRIDPCYMYKTGWISYVDHVGMNFETIRGRW</sequence>
<reference evidence="2 3" key="1">
    <citation type="journal article" date="2023" name="G3 (Bethesda)">
        <title>A chromosome-length genome assembly and annotation of blackberry (Rubus argutus, cv. 'Hillquist').</title>
        <authorList>
            <person name="Bruna T."/>
            <person name="Aryal R."/>
            <person name="Dudchenko O."/>
            <person name="Sargent D.J."/>
            <person name="Mead D."/>
            <person name="Buti M."/>
            <person name="Cavallini A."/>
            <person name="Hytonen T."/>
            <person name="Andres J."/>
            <person name="Pham M."/>
            <person name="Weisz D."/>
            <person name="Mascagni F."/>
            <person name="Usai G."/>
            <person name="Natali L."/>
            <person name="Bassil N."/>
            <person name="Fernandez G.E."/>
            <person name="Lomsadze A."/>
            <person name="Armour M."/>
            <person name="Olukolu B."/>
            <person name="Poorten T."/>
            <person name="Britton C."/>
            <person name="Davik J."/>
            <person name="Ashrafi H."/>
            <person name="Aiden E.L."/>
            <person name="Borodovsky M."/>
            <person name="Worthington M."/>
        </authorList>
    </citation>
    <scope>NUCLEOTIDE SEQUENCE [LARGE SCALE GENOMIC DNA]</scope>
    <source>
        <strain evidence="2">PI 553951</strain>
    </source>
</reference>
<comment type="caution">
    <text evidence="2">The sequence shown here is derived from an EMBL/GenBank/DDBJ whole genome shotgun (WGS) entry which is preliminary data.</text>
</comment>
<dbReference type="Proteomes" id="UP001457282">
    <property type="component" value="Unassembled WGS sequence"/>
</dbReference>
<keyword evidence="3" id="KW-1185">Reference proteome</keyword>
<feature type="region of interest" description="Disordered" evidence="1">
    <location>
        <begin position="247"/>
        <end position="271"/>
    </location>
</feature>
<protein>
    <submittedName>
        <fullName evidence="2">Uncharacterized protein</fullName>
    </submittedName>
</protein>
<gene>
    <name evidence="2" type="ORF">M0R45_010707</name>
</gene>
<evidence type="ECO:0000313" key="2">
    <source>
        <dbReference type="EMBL" id="KAK9945179.1"/>
    </source>
</evidence>
<name>A0AAW1YAE3_RUBAR</name>
<dbReference type="AlphaFoldDB" id="A0AAW1YAE3"/>
<accession>A0AAW1YAE3</accession>
<evidence type="ECO:0000313" key="3">
    <source>
        <dbReference type="Proteomes" id="UP001457282"/>
    </source>
</evidence>